<keyword evidence="2" id="KW-0812">Transmembrane</keyword>
<reference evidence="4" key="1">
    <citation type="journal article" date="2019" name="Int. J. Syst. Evol. Microbiol.">
        <title>The Global Catalogue of Microorganisms (GCM) 10K type strain sequencing project: providing services to taxonomists for standard genome sequencing and annotation.</title>
        <authorList>
            <consortium name="The Broad Institute Genomics Platform"/>
            <consortium name="The Broad Institute Genome Sequencing Center for Infectious Disease"/>
            <person name="Wu L."/>
            <person name="Ma J."/>
        </authorList>
    </citation>
    <scope>NUCLEOTIDE SEQUENCE [LARGE SCALE GENOMIC DNA]</scope>
    <source>
        <strain evidence="4">CGMCC 1.9106</strain>
    </source>
</reference>
<evidence type="ECO:0000313" key="3">
    <source>
        <dbReference type="EMBL" id="MFC7242675.1"/>
    </source>
</evidence>
<feature type="compositionally biased region" description="Low complexity" evidence="1">
    <location>
        <begin position="71"/>
        <end position="97"/>
    </location>
</feature>
<keyword evidence="2" id="KW-0472">Membrane</keyword>
<feature type="compositionally biased region" description="Pro residues" evidence="1">
    <location>
        <begin position="98"/>
        <end position="114"/>
    </location>
</feature>
<comment type="caution">
    <text evidence="3">The sequence shown here is derived from an EMBL/GenBank/DDBJ whole genome shotgun (WGS) entry which is preliminary data.</text>
</comment>
<keyword evidence="2" id="KW-1133">Transmembrane helix</keyword>
<protein>
    <submittedName>
        <fullName evidence="3">Uncharacterized protein</fullName>
    </submittedName>
</protein>
<evidence type="ECO:0000313" key="4">
    <source>
        <dbReference type="Proteomes" id="UP001596392"/>
    </source>
</evidence>
<evidence type="ECO:0000256" key="2">
    <source>
        <dbReference type="SAM" id="Phobius"/>
    </source>
</evidence>
<dbReference type="EMBL" id="JBHTAC010000007">
    <property type="protein sequence ID" value="MFC7242675.1"/>
    <property type="molecule type" value="Genomic_DNA"/>
</dbReference>
<accession>A0ABW2GRV4</accession>
<feature type="compositionally biased region" description="Pro residues" evidence="1">
    <location>
        <begin position="128"/>
        <end position="141"/>
    </location>
</feature>
<gene>
    <name evidence="3" type="ORF">ACFQO7_09305</name>
</gene>
<name>A0ABW2GRV4_9ACTN</name>
<feature type="region of interest" description="Disordered" evidence="1">
    <location>
        <begin position="59"/>
        <end position="143"/>
    </location>
</feature>
<proteinExistence type="predicted"/>
<evidence type="ECO:0000256" key="1">
    <source>
        <dbReference type="SAM" id="MobiDB-lite"/>
    </source>
</evidence>
<dbReference type="Proteomes" id="UP001596392">
    <property type="component" value="Unassembled WGS sequence"/>
</dbReference>
<dbReference type="RefSeq" id="WP_376805997.1">
    <property type="nucleotide sequence ID" value="NZ_JBHTAC010000007.1"/>
</dbReference>
<organism evidence="3 4">
    <name type="scientific">Catellatospora aurea</name>
    <dbReference type="NCBI Taxonomy" id="1337874"/>
    <lineage>
        <taxon>Bacteria</taxon>
        <taxon>Bacillati</taxon>
        <taxon>Actinomycetota</taxon>
        <taxon>Actinomycetes</taxon>
        <taxon>Micromonosporales</taxon>
        <taxon>Micromonosporaceae</taxon>
        <taxon>Catellatospora</taxon>
    </lineage>
</organism>
<keyword evidence="4" id="KW-1185">Reference proteome</keyword>
<feature type="transmembrane region" description="Helical" evidence="2">
    <location>
        <begin position="40"/>
        <end position="58"/>
    </location>
</feature>
<sequence length="270" mass="28244">MSDDLRRLLADAGRAALPHVRPPGHEAARRTLRRRRVTRVSGLAVVLALALVLGTNLIPRSTSPVPPLLPTPSTGPTVDPSASPSWPAATPTALPSTTPVPSPGPGGSPSPGTTPRPTGQPVVNPDPGASPSPSPSPPPPACVDIVIPQITNAATPAPASITFSIAPADLDRLCEGWAIHVSWASYRTYDAEVQMYTGGDDFVLTAASPTRTRRLGGEYGCPGDRYFSFGSLPTLPDTFPRGEHLDLPSWAPGRTTGVFLRHYLVPPADC</sequence>